<keyword evidence="1" id="KW-0472">Membrane</keyword>
<gene>
    <name evidence="2" type="ORF">AV649_17445</name>
</gene>
<proteinExistence type="predicted"/>
<dbReference type="InterPro" id="IPR051784">
    <property type="entry name" value="Nod_factor_ABC_transporter"/>
</dbReference>
<dbReference type="PANTHER" id="PTHR43229:SF6">
    <property type="entry name" value="ABC-TYPE MULTIDRUG TRANSPORT SYSTEM, PERMEASE COMPONENT"/>
    <property type="match status" value="1"/>
</dbReference>
<dbReference type="PANTHER" id="PTHR43229">
    <property type="entry name" value="NODULATION PROTEIN J"/>
    <property type="match status" value="1"/>
</dbReference>
<dbReference type="AlphaFoldDB" id="A0A163LVC0"/>
<feature type="transmembrane region" description="Helical" evidence="1">
    <location>
        <begin position="58"/>
        <end position="78"/>
    </location>
</feature>
<feature type="transmembrane region" description="Helical" evidence="1">
    <location>
        <begin position="21"/>
        <end position="46"/>
    </location>
</feature>
<feature type="transmembrane region" description="Helical" evidence="1">
    <location>
        <begin position="223"/>
        <end position="241"/>
    </location>
</feature>
<keyword evidence="1" id="KW-0812">Transmembrane</keyword>
<dbReference type="Proteomes" id="UP000076510">
    <property type="component" value="Unassembled WGS sequence"/>
</dbReference>
<feature type="transmembrane region" description="Helical" evidence="1">
    <location>
        <begin position="170"/>
        <end position="193"/>
    </location>
</feature>
<dbReference type="EMBL" id="LQQY01000009">
    <property type="protein sequence ID" value="KZE51146.1"/>
    <property type="molecule type" value="Genomic_DNA"/>
</dbReference>
<evidence type="ECO:0000256" key="1">
    <source>
        <dbReference type="SAM" id="Phobius"/>
    </source>
</evidence>
<sequence>MQLYNIFISNLRREGIQMFRYLPNTISELVIFYIIFLGFFLGITLVGDQQTIDYNIQMVILNYVFWFLILSITQGIGWEISNEAGQGTLEQLYMTPYKLWYVLLSRMISTLLINIVTITLLLFAAMFTSQQWLNMDLLSILPILGITLFGVFGLGYAIAGITMILKQVDYILQLFQFVIMGLTFVPITVVPILKFGPFMLGLQLIREIAIRGIAITDIPIGDLIFLIINSFLYFIIGLLCFKKCEQIAKRKGLFGHY</sequence>
<dbReference type="OrthoDB" id="9815972at2"/>
<comment type="caution">
    <text evidence="2">The sequence shown here is derived from an EMBL/GenBank/DDBJ whole genome shotgun (WGS) entry which is preliminary data.</text>
</comment>
<name>A0A163LVC0_9BACI</name>
<evidence type="ECO:0000313" key="3">
    <source>
        <dbReference type="Proteomes" id="UP000076510"/>
    </source>
</evidence>
<feature type="transmembrane region" description="Helical" evidence="1">
    <location>
        <begin position="99"/>
        <end position="125"/>
    </location>
</feature>
<evidence type="ECO:0000313" key="2">
    <source>
        <dbReference type="EMBL" id="KZE51146.1"/>
    </source>
</evidence>
<organism evidence="2 3">
    <name type="scientific">Rossellomorea marisflavi</name>
    <dbReference type="NCBI Taxonomy" id="189381"/>
    <lineage>
        <taxon>Bacteria</taxon>
        <taxon>Bacillati</taxon>
        <taxon>Bacillota</taxon>
        <taxon>Bacilli</taxon>
        <taxon>Bacillales</taxon>
        <taxon>Bacillaceae</taxon>
        <taxon>Rossellomorea</taxon>
    </lineage>
</organism>
<feature type="transmembrane region" description="Helical" evidence="1">
    <location>
        <begin position="137"/>
        <end position="158"/>
    </location>
</feature>
<reference evidence="3" key="1">
    <citation type="submission" date="2016-01" db="EMBL/GenBank/DDBJ databases">
        <title>Whole genome sequencing of Bhargavaea cecembensis T14.</title>
        <authorList>
            <person name="Hong K.W."/>
        </authorList>
    </citation>
    <scope>NUCLEOTIDE SEQUENCE [LARGE SCALE GENOMIC DNA]</scope>
    <source>
        <strain evidence="3">M19</strain>
    </source>
</reference>
<keyword evidence="1" id="KW-1133">Transmembrane helix</keyword>
<protein>
    <submittedName>
        <fullName evidence="2">ABC transporter</fullName>
    </submittedName>
</protein>
<accession>A0A163LVC0</accession>